<dbReference type="PROSITE" id="PS51379">
    <property type="entry name" value="4FE4S_FER_2"/>
    <property type="match status" value="1"/>
</dbReference>
<evidence type="ECO:0000256" key="3">
    <source>
        <dbReference type="ARBA" id="ARBA00023004"/>
    </source>
</evidence>
<dbReference type="OrthoDB" id="9816402at2"/>
<keyword evidence="8" id="KW-1185">Reference proteome</keyword>
<organism evidence="7 8">
    <name type="scientific">Desulfacinum hydrothermale DSM 13146</name>
    <dbReference type="NCBI Taxonomy" id="1121390"/>
    <lineage>
        <taxon>Bacteria</taxon>
        <taxon>Pseudomonadati</taxon>
        <taxon>Thermodesulfobacteriota</taxon>
        <taxon>Syntrophobacteria</taxon>
        <taxon>Syntrophobacterales</taxon>
        <taxon>Syntrophobacteraceae</taxon>
        <taxon>Desulfacinum</taxon>
    </lineage>
</organism>
<feature type="domain" description="4Fe-4S ferredoxin-type" evidence="5">
    <location>
        <begin position="13"/>
        <end position="42"/>
    </location>
</feature>
<dbReference type="Gene3D" id="3.40.228.10">
    <property type="entry name" value="Dimethylsulfoxide Reductase, domain 2"/>
    <property type="match status" value="1"/>
</dbReference>
<proteinExistence type="predicted"/>
<evidence type="ECO:0000256" key="2">
    <source>
        <dbReference type="ARBA" id="ARBA00022723"/>
    </source>
</evidence>
<dbReference type="PANTHER" id="PTHR43105">
    <property type="entry name" value="RESPIRATORY NITRATE REDUCTASE"/>
    <property type="match status" value="1"/>
</dbReference>
<dbReference type="SMART" id="SM00926">
    <property type="entry name" value="Molybdop_Fe4S4"/>
    <property type="match status" value="1"/>
</dbReference>
<dbReference type="GO" id="GO:0051539">
    <property type="term" value="F:4 iron, 4 sulfur cluster binding"/>
    <property type="evidence" value="ECO:0007669"/>
    <property type="project" value="UniProtKB-KW"/>
</dbReference>
<accession>A0A1W1XMK7</accession>
<dbReference type="SUPFAM" id="SSF53706">
    <property type="entry name" value="Formate dehydrogenase/DMSO reductase, domains 1-3"/>
    <property type="match status" value="1"/>
</dbReference>
<name>A0A1W1XMK7_9BACT</name>
<dbReference type="Gene3D" id="2.20.25.90">
    <property type="entry name" value="ADC-like domains"/>
    <property type="match status" value="1"/>
</dbReference>
<evidence type="ECO:0000256" key="1">
    <source>
        <dbReference type="ARBA" id="ARBA00022485"/>
    </source>
</evidence>
<dbReference type="GO" id="GO:0016020">
    <property type="term" value="C:membrane"/>
    <property type="evidence" value="ECO:0007669"/>
    <property type="project" value="TreeGrafter"/>
</dbReference>
<keyword evidence="4" id="KW-0411">Iron-sulfur</keyword>
<dbReference type="InterPro" id="IPR017900">
    <property type="entry name" value="4Fe4S_Fe_S_CS"/>
</dbReference>
<keyword evidence="3" id="KW-0408">Iron</keyword>
<evidence type="ECO:0000256" key="4">
    <source>
        <dbReference type="ARBA" id="ARBA00023014"/>
    </source>
</evidence>
<dbReference type="EMBL" id="FWXF01000012">
    <property type="protein sequence ID" value="SMC25229.1"/>
    <property type="molecule type" value="Genomic_DNA"/>
</dbReference>
<gene>
    <name evidence="7" type="ORF">SAMN02746041_02257</name>
</gene>
<dbReference type="Gene3D" id="3.40.50.740">
    <property type="match status" value="1"/>
</dbReference>
<evidence type="ECO:0000313" key="8">
    <source>
        <dbReference type="Proteomes" id="UP000192783"/>
    </source>
</evidence>
<dbReference type="InterPro" id="IPR006963">
    <property type="entry name" value="Mopterin_OxRdtase_4Fe-4S_dom"/>
</dbReference>
<dbReference type="InterPro" id="IPR006656">
    <property type="entry name" value="Mopterin_OxRdtase"/>
</dbReference>
<dbReference type="Gene3D" id="3.30.70.20">
    <property type="match status" value="1"/>
</dbReference>
<dbReference type="SUPFAM" id="SSF54862">
    <property type="entry name" value="4Fe-4S ferredoxins"/>
    <property type="match status" value="1"/>
</dbReference>
<dbReference type="RefSeq" id="WP_084057983.1">
    <property type="nucleotide sequence ID" value="NZ_FWXF01000012.1"/>
</dbReference>
<dbReference type="Proteomes" id="UP000192783">
    <property type="component" value="Unassembled WGS sequence"/>
</dbReference>
<dbReference type="InterPro" id="IPR050123">
    <property type="entry name" value="Prok_molybdopt-oxidoreductase"/>
</dbReference>
<dbReference type="GO" id="GO:0022904">
    <property type="term" value="P:respiratory electron transport chain"/>
    <property type="evidence" value="ECO:0007669"/>
    <property type="project" value="TreeGrafter"/>
</dbReference>
<dbReference type="GO" id="GO:0003954">
    <property type="term" value="F:NADH dehydrogenase activity"/>
    <property type="evidence" value="ECO:0007669"/>
    <property type="project" value="TreeGrafter"/>
</dbReference>
<evidence type="ECO:0000313" key="7">
    <source>
        <dbReference type="EMBL" id="SMC25229.1"/>
    </source>
</evidence>
<keyword evidence="2" id="KW-0479">Metal-binding</keyword>
<evidence type="ECO:0000259" key="6">
    <source>
        <dbReference type="PROSITE" id="PS51669"/>
    </source>
</evidence>
<dbReference type="PANTHER" id="PTHR43105:SF10">
    <property type="entry name" value="NADH-QUINONE OXIDOREDUCTASE SUBUNIT G"/>
    <property type="match status" value="1"/>
</dbReference>
<dbReference type="Pfam" id="PF04879">
    <property type="entry name" value="Molybdop_Fe4S4"/>
    <property type="match status" value="1"/>
</dbReference>
<dbReference type="PROSITE" id="PS51669">
    <property type="entry name" value="4FE4S_MOW_BIS_MGD"/>
    <property type="match status" value="1"/>
</dbReference>
<sequence>MGRGFEQRISTAFDLPLEDAGCEFCGHCADFCPVDAIGFRSGRYEVRPWKMSKGTTVCLQCPMGCGVTYEVHEGKVVTAHGYFPSPASGGALCKRGRFNYNFVNTPERLRGALVQSDAGQLDPVPVDEALDVAADRLRQVTEENGGAAVAVWGGDMLTNEEYYLLQKLARAGLQTQNVDSVAGPWQLPLYEGLASSVGLGAMTNPLSDIAQAKSLLVLGSNTLETHAIAAIRARKAVREGAVMIVAHPDRVGLTKNAQCHLAIQPESEGALVCGLLKVMVDEKLYDQGFVEAHTQDLEKLQRSLEKISLADVAEKTGLSEDALREAARLYASQKPACLIYGADKAREPANETFYRMCVALQALLGSVGVPGGGVMAMGTAGNGQGALQFGACPKYLPGFRSATQAASRKVASNLWGADVPGDPGLSWPSMFEAIEKGQIKALYLVGVDPYGLGLPERKVESALAKLQLLIVQDTAKNRAADFAHVVLPGAAYMEKEGTAVNCERRFQRLAPVMDPPGQAQTDFDLINGLLRRLNGSLALAGPAAAFAEAAQLVKDLGPVSYEAVDGLCWPIGDDGAGTERMELEGAEKPIKFYAARL</sequence>
<evidence type="ECO:0000259" key="5">
    <source>
        <dbReference type="PROSITE" id="PS51379"/>
    </source>
</evidence>
<dbReference type="PROSITE" id="PS00198">
    <property type="entry name" value="4FE4S_FER_1"/>
    <property type="match status" value="1"/>
</dbReference>
<protein>
    <submittedName>
        <fullName evidence="7">Molybdopterin oxidoreductase Fe4S4 domain-containing protein</fullName>
    </submittedName>
</protein>
<dbReference type="STRING" id="1121390.SAMN02746041_02257"/>
<dbReference type="InterPro" id="IPR017896">
    <property type="entry name" value="4Fe4S_Fe-S-bd"/>
</dbReference>
<dbReference type="GO" id="GO:0046872">
    <property type="term" value="F:metal ion binding"/>
    <property type="evidence" value="ECO:0007669"/>
    <property type="project" value="UniProtKB-KW"/>
</dbReference>
<dbReference type="AlphaFoldDB" id="A0A1W1XMK7"/>
<reference evidence="7 8" key="1">
    <citation type="submission" date="2017-04" db="EMBL/GenBank/DDBJ databases">
        <authorList>
            <person name="Afonso C.L."/>
            <person name="Miller P.J."/>
            <person name="Scott M.A."/>
            <person name="Spackman E."/>
            <person name="Goraichik I."/>
            <person name="Dimitrov K.M."/>
            <person name="Suarez D.L."/>
            <person name="Swayne D.E."/>
        </authorList>
    </citation>
    <scope>NUCLEOTIDE SEQUENCE [LARGE SCALE GENOMIC DNA]</scope>
    <source>
        <strain evidence="7 8">DSM 13146</strain>
    </source>
</reference>
<feature type="domain" description="4Fe-4S Mo/W bis-MGD-type" evidence="6">
    <location>
        <begin position="51"/>
        <end position="107"/>
    </location>
</feature>
<keyword evidence="1" id="KW-0004">4Fe-4S</keyword>
<dbReference type="Pfam" id="PF00384">
    <property type="entry name" value="Molybdopterin"/>
    <property type="match status" value="1"/>
</dbReference>